<dbReference type="KEGG" id="eiv:EIN_215950"/>
<dbReference type="SUPFAM" id="SSF56672">
    <property type="entry name" value="DNA/RNA polymerases"/>
    <property type="match status" value="1"/>
</dbReference>
<keyword evidence="3" id="KW-0808">Transferase</keyword>
<keyword evidence="6" id="KW-0239">DNA-directed DNA polymerase</keyword>
<dbReference type="PANTHER" id="PTHR48144">
    <property type="entry name" value="DNA-DIRECTED DNA POLYMERASE"/>
    <property type="match status" value="1"/>
</dbReference>
<dbReference type="Gene3D" id="3.30.420.10">
    <property type="entry name" value="Ribonuclease H-like superfamily/Ribonuclease H"/>
    <property type="match status" value="1"/>
</dbReference>
<evidence type="ECO:0000313" key="10">
    <source>
        <dbReference type="EMBL" id="ELP87577.1"/>
    </source>
</evidence>
<dbReference type="Pfam" id="PF03175">
    <property type="entry name" value="DNA_pol_B_2"/>
    <property type="match status" value="1"/>
</dbReference>
<reference evidence="10 11" key="1">
    <citation type="submission" date="2012-10" db="EMBL/GenBank/DDBJ databases">
        <authorList>
            <person name="Zafar N."/>
            <person name="Inman J."/>
            <person name="Hall N."/>
            <person name="Lorenzi H."/>
            <person name="Caler E."/>
        </authorList>
    </citation>
    <scope>NUCLEOTIDE SEQUENCE [LARGE SCALE GENOMIC DNA]</scope>
    <source>
        <strain evidence="10 11">IP1</strain>
    </source>
</reference>
<evidence type="ECO:0000256" key="3">
    <source>
        <dbReference type="ARBA" id="ARBA00022679"/>
    </source>
</evidence>
<keyword evidence="7" id="KW-0238">DNA-binding</keyword>
<dbReference type="GO" id="GO:0006260">
    <property type="term" value="P:DNA replication"/>
    <property type="evidence" value="ECO:0007669"/>
    <property type="project" value="UniProtKB-KW"/>
</dbReference>
<organism evidence="10 11">
    <name type="scientific">Entamoeba invadens IP1</name>
    <dbReference type="NCBI Taxonomy" id="370355"/>
    <lineage>
        <taxon>Eukaryota</taxon>
        <taxon>Amoebozoa</taxon>
        <taxon>Evosea</taxon>
        <taxon>Archamoebae</taxon>
        <taxon>Mastigamoebida</taxon>
        <taxon>Entamoebidae</taxon>
        <taxon>Entamoeba</taxon>
    </lineage>
</organism>
<dbReference type="GO" id="GO:0000166">
    <property type="term" value="F:nucleotide binding"/>
    <property type="evidence" value="ECO:0007669"/>
    <property type="project" value="InterPro"/>
</dbReference>
<evidence type="ECO:0000313" key="11">
    <source>
        <dbReference type="Proteomes" id="UP000014680"/>
    </source>
</evidence>
<name>A0A0A1U0W5_ENTIV</name>
<dbReference type="GO" id="GO:0003887">
    <property type="term" value="F:DNA-directed DNA polymerase activity"/>
    <property type="evidence" value="ECO:0007669"/>
    <property type="project" value="UniProtKB-KW"/>
</dbReference>
<evidence type="ECO:0000256" key="8">
    <source>
        <dbReference type="ARBA" id="ARBA00049244"/>
    </source>
</evidence>
<dbReference type="OrthoDB" id="10265614at2759"/>
<dbReference type="GO" id="GO:0003677">
    <property type="term" value="F:DNA binding"/>
    <property type="evidence" value="ECO:0007669"/>
    <property type="project" value="UniProtKB-KW"/>
</dbReference>
<keyword evidence="11" id="KW-1185">Reference proteome</keyword>
<evidence type="ECO:0000256" key="7">
    <source>
        <dbReference type="ARBA" id="ARBA00023125"/>
    </source>
</evidence>
<evidence type="ECO:0000256" key="2">
    <source>
        <dbReference type="ARBA" id="ARBA00012417"/>
    </source>
</evidence>
<dbReference type="PANTHER" id="PTHR48144:SF2">
    <property type="entry name" value="DNA-DIRECTED DNA POLYMERASE"/>
    <property type="match status" value="1"/>
</dbReference>
<evidence type="ECO:0000256" key="1">
    <source>
        <dbReference type="ARBA" id="ARBA00005755"/>
    </source>
</evidence>
<comment type="similarity">
    <text evidence="1">Belongs to the DNA polymerase type-B family.</text>
</comment>
<comment type="catalytic activity">
    <reaction evidence="8">
        <text>DNA(n) + a 2'-deoxyribonucleoside 5'-triphosphate = DNA(n+1) + diphosphate</text>
        <dbReference type="Rhea" id="RHEA:22508"/>
        <dbReference type="Rhea" id="RHEA-COMP:17339"/>
        <dbReference type="Rhea" id="RHEA-COMP:17340"/>
        <dbReference type="ChEBI" id="CHEBI:33019"/>
        <dbReference type="ChEBI" id="CHEBI:61560"/>
        <dbReference type="ChEBI" id="CHEBI:173112"/>
        <dbReference type="EC" id="2.7.7.7"/>
    </reaction>
</comment>
<dbReference type="VEuPathDB" id="AmoebaDB:EIN_215950"/>
<sequence length="405" mass="47778">MFNKQRYNRDKQCYEVKDKNSSSIKLSDLILYIRDHNRFEPYSLSDVLHLKSDLSEYVLQSLNTLEYLPFETRNVEVNKCKGINHSYWYADFEASTQGYHNPYRVCYSKRGEDKIYNKYGKDCAYDFLCDLPHNAVCYFHNLKYDGSFLARYGVNRCIKKSGKIMQMTLKFQGKQLTFKDSYALNSTSLASFPKMFDLSNIQKEIYPYNYFNKVNIENNIGTILEADKYEIKPWTEEQFELFNEKIDKIENCKTYEFQSDMKAYCVFYCNQDVKNLKQGHSIFRDMCLEYLNIDVDKVISAASLANTYFKHNVYSKIDNLKEYGGKVREFIQGAIYGGRCMTRDNKKWYVNDELYDNDACSLYLSAINRLKLATGSPIVITEDMLQNNYLLEHLMEEQQLEPTEL</sequence>
<evidence type="ECO:0000256" key="5">
    <source>
        <dbReference type="ARBA" id="ARBA00022705"/>
    </source>
</evidence>
<dbReference type="InterPro" id="IPR004868">
    <property type="entry name" value="DNA-dir_DNA_pol_B_mt/vir"/>
</dbReference>
<proteinExistence type="inferred from homology"/>
<dbReference type="GeneID" id="14886553"/>
<keyword evidence="4" id="KW-0548">Nucleotidyltransferase</keyword>
<dbReference type="OMA" id="ENCKTYE"/>
<dbReference type="InterPro" id="IPR012337">
    <property type="entry name" value="RNaseH-like_sf"/>
</dbReference>
<dbReference type="Proteomes" id="UP000014680">
    <property type="component" value="Unassembled WGS sequence"/>
</dbReference>
<evidence type="ECO:0000256" key="4">
    <source>
        <dbReference type="ARBA" id="ARBA00022695"/>
    </source>
</evidence>
<feature type="domain" description="DNA-directed DNA polymerase family B mitochondria/virus" evidence="9">
    <location>
        <begin position="132"/>
        <end position="390"/>
    </location>
</feature>
<dbReference type="AlphaFoldDB" id="A0A0A1U0W5"/>
<gene>
    <name evidence="10" type="ORF">EIN_215950</name>
</gene>
<accession>A0A0A1U0W5</accession>
<keyword evidence="5" id="KW-0235">DNA replication</keyword>
<dbReference type="EMBL" id="KB206852">
    <property type="protein sequence ID" value="ELP87577.1"/>
    <property type="molecule type" value="Genomic_DNA"/>
</dbReference>
<evidence type="ECO:0000259" key="9">
    <source>
        <dbReference type="Pfam" id="PF03175"/>
    </source>
</evidence>
<evidence type="ECO:0000256" key="6">
    <source>
        <dbReference type="ARBA" id="ARBA00022932"/>
    </source>
</evidence>
<dbReference type="RefSeq" id="XP_004254348.1">
    <property type="nucleotide sequence ID" value="XM_004254300.1"/>
</dbReference>
<dbReference type="SUPFAM" id="SSF53098">
    <property type="entry name" value="Ribonuclease H-like"/>
    <property type="match status" value="1"/>
</dbReference>
<protein>
    <recommendedName>
        <fullName evidence="2">DNA-directed DNA polymerase</fullName>
        <ecNumber evidence="2">2.7.7.7</ecNumber>
    </recommendedName>
</protein>
<dbReference type="EC" id="2.7.7.7" evidence="2"/>
<dbReference type="InterPro" id="IPR043502">
    <property type="entry name" value="DNA/RNA_pol_sf"/>
</dbReference>
<dbReference type="InterPro" id="IPR036397">
    <property type="entry name" value="RNaseH_sf"/>
</dbReference>